<dbReference type="SMART" id="SM00458">
    <property type="entry name" value="RICIN"/>
    <property type="match status" value="1"/>
</dbReference>
<evidence type="ECO:0000259" key="12">
    <source>
        <dbReference type="SMART" id="SM00607"/>
    </source>
</evidence>
<evidence type="ECO:0000256" key="8">
    <source>
        <dbReference type="ARBA" id="ARBA00023295"/>
    </source>
</evidence>
<dbReference type="SUPFAM" id="SSF51445">
    <property type="entry name" value="(Trans)glycosidases"/>
    <property type="match status" value="1"/>
</dbReference>
<dbReference type="Gene3D" id="2.80.10.50">
    <property type="match status" value="2"/>
</dbReference>
<dbReference type="InterPro" id="IPR006585">
    <property type="entry name" value="FTP1"/>
</dbReference>
<name>A0ABR7L0I3_9PSEU</name>
<protein>
    <recommendedName>
        <fullName evidence="2">alpha-L-fucosidase</fullName>
        <ecNumber evidence="2">3.2.1.51</ecNumber>
    </recommendedName>
</protein>
<evidence type="ECO:0000256" key="5">
    <source>
        <dbReference type="ARBA" id="ARBA00022801"/>
    </source>
</evidence>
<feature type="region of interest" description="Disordered" evidence="9">
    <location>
        <begin position="531"/>
        <end position="550"/>
    </location>
</feature>
<dbReference type="InterPro" id="IPR000933">
    <property type="entry name" value="Glyco_hydro_29"/>
</dbReference>
<evidence type="ECO:0000256" key="7">
    <source>
        <dbReference type="ARBA" id="ARBA00023157"/>
    </source>
</evidence>
<feature type="domain" description="Fucolectin tachylectin-4 pentraxin-1" evidence="12">
    <location>
        <begin position="525"/>
        <end position="672"/>
    </location>
</feature>
<dbReference type="Proteomes" id="UP000734823">
    <property type="component" value="Unassembled WGS sequence"/>
</dbReference>
<evidence type="ECO:0000259" key="11">
    <source>
        <dbReference type="SMART" id="SM00458"/>
    </source>
</evidence>
<organism evidence="13 14">
    <name type="scientific">Actinokineospora xionganensis</name>
    <dbReference type="NCBI Taxonomy" id="2684470"/>
    <lineage>
        <taxon>Bacteria</taxon>
        <taxon>Bacillati</taxon>
        <taxon>Actinomycetota</taxon>
        <taxon>Actinomycetes</taxon>
        <taxon>Pseudonocardiales</taxon>
        <taxon>Pseudonocardiaceae</taxon>
        <taxon>Actinokineospora</taxon>
    </lineage>
</organism>
<dbReference type="SUPFAM" id="SSF50370">
    <property type="entry name" value="Ricin B-like lectins"/>
    <property type="match status" value="1"/>
</dbReference>
<feature type="chain" id="PRO_5047130391" description="alpha-L-fucosidase" evidence="10">
    <location>
        <begin position="26"/>
        <end position="911"/>
    </location>
</feature>
<evidence type="ECO:0000256" key="1">
    <source>
        <dbReference type="ARBA" id="ARBA00007951"/>
    </source>
</evidence>
<evidence type="ECO:0000256" key="10">
    <source>
        <dbReference type="SAM" id="SignalP"/>
    </source>
</evidence>
<reference evidence="13 14" key="1">
    <citation type="submission" date="2020-06" db="EMBL/GenBank/DDBJ databases">
        <title>Actinokineospora xiongansis sp. nov., isolated from soil of Baiyangdian.</title>
        <authorList>
            <person name="Zhang X."/>
        </authorList>
    </citation>
    <scope>NUCLEOTIDE SEQUENCE [LARGE SCALE GENOMIC DNA]</scope>
    <source>
        <strain evidence="13 14">HBU206404</strain>
    </source>
</reference>
<dbReference type="SMART" id="SM00607">
    <property type="entry name" value="FTP"/>
    <property type="match status" value="1"/>
</dbReference>
<dbReference type="EC" id="3.2.1.51" evidence="2"/>
<keyword evidence="8" id="KW-0326">Glycosidase</keyword>
<dbReference type="RefSeq" id="WP_187218079.1">
    <property type="nucleotide sequence ID" value="NZ_JABVED010000001.1"/>
</dbReference>
<evidence type="ECO:0000256" key="9">
    <source>
        <dbReference type="SAM" id="MobiDB-lite"/>
    </source>
</evidence>
<dbReference type="InterPro" id="IPR035992">
    <property type="entry name" value="Ricin_B-like_lectins"/>
</dbReference>
<dbReference type="PANTHER" id="PTHR10030:SF37">
    <property type="entry name" value="ALPHA-L-FUCOSIDASE-RELATED"/>
    <property type="match status" value="1"/>
</dbReference>
<evidence type="ECO:0000256" key="4">
    <source>
        <dbReference type="ARBA" id="ARBA00022729"/>
    </source>
</evidence>
<keyword evidence="4 10" id="KW-0732">Signal</keyword>
<dbReference type="Pfam" id="PF00754">
    <property type="entry name" value="F5_F8_type_C"/>
    <property type="match status" value="1"/>
</dbReference>
<keyword evidence="14" id="KW-1185">Reference proteome</keyword>
<dbReference type="SUPFAM" id="SSF49785">
    <property type="entry name" value="Galactose-binding domain-like"/>
    <property type="match status" value="2"/>
</dbReference>
<dbReference type="InterPro" id="IPR057739">
    <property type="entry name" value="Glyco_hydro_29_N"/>
</dbReference>
<dbReference type="InterPro" id="IPR000772">
    <property type="entry name" value="Ricin_B_lectin"/>
</dbReference>
<dbReference type="InterPro" id="IPR000421">
    <property type="entry name" value="FA58C"/>
</dbReference>
<keyword evidence="3" id="KW-0479">Metal-binding</keyword>
<dbReference type="SMART" id="SM00812">
    <property type="entry name" value="Alpha_L_fucos"/>
    <property type="match status" value="1"/>
</dbReference>
<dbReference type="Gene3D" id="3.20.20.80">
    <property type="entry name" value="Glycosidases"/>
    <property type="match status" value="1"/>
</dbReference>
<gene>
    <name evidence="13" type="ORF">GPZ80_02450</name>
</gene>
<proteinExistence type="inferred from homology"/>
<evidence type="ECO:0000313" key="13">
    <source>
        <dbReference type="EMBL" id="MBC6446033.1"/>
    </source>
</evidence>
<dbReference type="PROSITE" id="PS50231">
    <property type="entry name" value="RICIN_B_LECTIN"/>
    <property type="match status" value="1"/>
</dbReference>
<feature type="signal peptide" evidence="10">
    <location>
        <begin position="1"/>
        <end position="25"/>
    </location>
</feature>
<keyword evidence="5" id="KW-0378">Hydrolase</keyword>
<evidence type="ECO:0000256" key="2">
    <source>
        <dbReference type="ARBA" id="ARBA00012662"/>
    </source>
</evidence>
<accession>A0ABR7L0I3</accession>
<evidence type="ECO:0000256" key="6">
    <source>
        <dbReference type="ARBA" id="ARBA00022837"/>
    </source>
</evidence>
<dbReference type="InterPro" id="IPR017853">
    <property type="entry name" value="GH"/>
</dbReference>
<comment type="similarity">
    <text evidence="1">Belongs to the glycosyl hydrolase 29 family.</text>
</comment>
<dbReference type="CDD" id="cd00161">
    <property type="entry name" value="beta-trefoil_Ricin-like"/>
    <property type="match status" value="1"/>
</dbReference>
<dbReference type="Pfam" id="PF22633">
    <property type="entry name" value="F5_F8_type_C_2"/>
    <property type="match status" value="1"/>
</dbReference>
<dbReference type="Gene3D" id="2.60.120.260">
    <property type="entry name" value="Galactose-binding domain-like"/>
    <property type="match status" value="2"/>
</dbReference>
<feature type="domain" description="Ricin B lectin" evidence="11">
    <location>
        <begin position="779"/>
        <end position="909"/>
    </location>
</feature>
<dbReference type="InterPro" id="IPR008979">
    <property type="entry name" value="Galactose-bd-like_sf"/>
</dbReference>
<dbReference type="PANTHER" id="PTHR10030">
    <property type="entry name" value="ALPHA-L-FUCOSIDASE"/>
    <property type="match status" value="1"/>
</dbReference>
<evidence type="ECO:0000313" key="14">
    <source>
        <dbReference type="Proteomes" id="UP000734823"/>
    </source>
</evidence>
<sequence>MRLRLFAAGVAVSSVLVGVAVPAAAAGNPTATISPTDTQAQILTKAAAVTPSDRQLAWQREELTGFVHFGPNTYTGRDLGLGTEDPDIIQPTGLDTDQWVSTFKDAGFKKIIFTAKHHDGMLMYPSAYSTYDMASSSYLNGTADLVKSFTDSARKFGVKVGIYLSPSDLHEYQPGGTFGNGSAKINATIPGIPGAGPTFDVVADDYNRLYMNTLYELLTKYGTVDEVWFDGYDPTGGRQPYNFTDWVRIVRTLQPTAVTFGGDVRWVGNESGIARTSEWSVIPNKNALNPDGMRDPTFGWEADNIAGDDKLTTASTYLAWFPGECDAKLQPSWFWHPNQTPKTLSALMSMYYASVGRNCQLLLNVGPNQQGKIGATEVTRMAEFGAKIRSTFATNLAAGATAANDTGTSNTAGNAPANVLDAADGTGWQPTANTGGLVVDLPASKAVNTLVLQENIQVGQRVAGFAVDAWTGTAWQQVTAATTVGYKRIVQFPTVTTQKVRLRITASRALAPSIATVALYDDGSAINLAQGKPATQSSTSNSAPASRAVDGNTNGDFFATSVTHTNSEATPWWQVDLGASVPVGKLALWNRTDCCANRLTDYWVFVSDTPFNTALTPAQQAAAPGVWSSRQTGQAGTPTQLTVGKAARYVMVRLAGTNPLSLAEVQVFAPANDFSLAASQPMTAVPAGQATTSTVTTAVTKGAAGPITLSAANLPPGATATFNPATVTAGGTSTLTIQTSASTPPGDSIVDVIGTAAEVSHSAQVTVSVVAASADPVVSGQRYQVRNALSGKAVDVPGNATTAGTQLIQWAPHGGDNQRWTFTRQADGSYEVRSVSSGLCMDATTNSGEPVVQWTCHGGSNQRWSLVAATGGHRLVVKSSGKVLTVAGTGDGLTQAVPVAGNSQSWTFVTP</sequence>
<evidence type="ECO:0000256" key="3">
    <source>
        <dbReference type="ARBA" id="ARBA00022723"/>
    </source>
</evidence>
<keyword evidence="7" id="KW-1015">Disulfide bond</keyword>
<dbReference type="Pfam" id="PF01120">
    <property type="entry name" value="Alpha_L_fucos"/>
    <property type="match status" value="1"/>
</dbReference>
<dbReference type="EMBL" id="JABVED010000001">
    <property type="protein sequence ID" value="MBC6446033.1"/>
    <property type="molecule type" value="Genomic_DNA"/>
</dbReference>
<keyword evidence="6" id="KW-0106">Calcium</keyword>
<dbReference type="Pfam" id="PF00652">
    <property type="entry name" value="Ricin_B_lectin"/>
    <property type="match status" value="1"/>
</dbReference>
<comment type="caution">
    <text evidence="13">The sequence shown here is derived from an EMBL/GenBank/DDBJ whole genome shotgun (WGS) entry which is preliminary data.</text>
</comment>
<feature type="compositionally biased region" description="Polar residues" evidence="9">
    <location>
        <begin position="533"/>
        <end position="544"/>
    </location>
</feature>